<sequence length="105" mass="11364">MNDVDEVLEDLSAEYSDLARTDFEEIVALISAAPGSDSGMSVATALEPIAPAIASRLREADAGDTTEFLRILKGAANYVLTRWDDPSSDAPEFDGVEQFVRNLEQ</sequence>
<evidence type="ECO:0000313" key="1">
    <source>
        <dbReference type="EMBL" id="MCP9274137.1"/>
    </source>
</evidence>
<proteinExistence type="predicted"/>
<name>A0ABT1M8L4_9MYCO</name>
<reference evidence="1 2" key="1">
    <citation type="submission" date="2022-06" db="EMBL/GenBank/DDBJ databases">
        <title>Mycolicibacterium sp. CAU 1645 isolated from seawater.</title>
        <authorList>
            <person name="Kim W."/>
        </authorList>
    </citation>
    <scope>NUCLEOTIDE SEQUENCE [LARGE SCALE GENOMIC DNA]</scope>
    <source>
        <strain evidence="1 2">CAU 1645</strain>
    </source>
</reference>
<evidence type="ECO:0000313" key="2">
    <source>
        <dbReference type="Proteomes" id="UP001651690"/>
    </source>
</evidence>
<dbReference type="RefSeq" id="WP_255061484.1">
    <property type="nucleotide sequence ID" value="NZ_JANDBD010000007.1"/>
</dbReference>
<gene>
    <name evidence="1" type="ORF">NM203_18265</name>
</gene>
<organism evidence="1 2">
    <name type="scientific">Mycolicibacterium arenosum</name>
    <dbReference type="NCBI Taxonomy" id="2952157"/>
    <lineage>
        <taxon>Bacteria</taxon>
        <taxon>Bacillati</taxon>
        <taxon>Actinomycetota</taxon>
        <taxon>Actinomycetes</taxon>
        <taxon>Mycobacteriales</taxon>
        <taxon>Mycobacteriaceae</taxon>
        <taxon>Mycolicibacterium</taxon>
    </lineage>
</organism>
<protein>
    <submittedName>
        <fullName evidence="1">Uncharacterized protein</fullName>
    </submittedName>
</protein>
<keyword evidence="2" id="KW-1185">Reference proteome</keyword>
<comment type="caution">
    <text evidence="1">The sequence shown here is derived from an EMBL/GenBank/DDBJ whole genome shotgun (WGS) entry which is preliminary data.</text>
</comment>
<dbReference type="Proteomes" id="UP001651690">
    <property type="component" value="Unassembled WGS sequence"/>
</dbReference>
<dbReference type="EMBL" id="JANDBD010000007">
    <property type="protein sequence ID" value="MCP9274137.1"/>
    <property type="molecule type" value="Genomic_DNA"/>
</dbReference>
<accession>A0ABT1M8L4</accession>